<dbReference type="Pfam" id="PF21885">
    <property type="entry name" value="TMEM181_GOLD"/>
    <property type="match status" value="1"/>
</dbReference>
<keyword evidence="4 6" id="KW-0472">Membrane</keyword>
<evidence type="ECO:0000259" key="7">
    <source>
        <dbReference type="Pfam" id="PF06664"/>
    </source>
</evidence>
<feature type="region of interest" description="Disordered" evidence="5">
    <location>
        <begin position="545"/>
        <end position="567"/>
    </location>
</feature>
<evidence type="ECO:0000256" key="6">
    <source>
        <dbReference type="SAM" id="Phobius"/>
    </source>
</evidence>
<sequence>MGDNFGYTYRTPRASFVFKMRQILSHVTDVFSEFSRFIAPAYHHDRCESKIVVMGAVVAVDVGDHMHTSYNSMLGLIALILRLKYQSVQMRLYTMHKREFVMVFIVFFATLGLALFIGLAGPPITATAEQRASQLTPAINQTQLTSGPFLMKSPPLSTYAQQLWLIAKIIIDIKDEQSFRKEFHLSVSIEGLTREHKIEIALASEHPHNRSRTLECDQRECGEVTVMHLGYLRYTHYVITINFYGLGDIQQWYSVQDVVFYFKTYNPTFTKLEIWFRFIFLLITFAVACWLAHSLRKYAVYDWSIEQKWMSLLLPLLLLYNDPVFPMTFLMESWVPALVDTMFQASFLCALLLFWLCVYHGLRQNERSFLSFYLPKLCIVGLLWLTAVIMAGLQKYNELQDPLYSAAIETNHFQKFKIFFFIIGSFYVLYLAYLIITAYSELRAMPYFDLRLKFVTLLMFVVLCVTITITILKFGVGVLEDNFVAELSTHYDSSAQFMAFYGLLNLYLYTMAYVYSPSERALLETHIIKDNPAFSMVNDSDEDVIYGSDDDTRRPLNRGSNDNDESD</sequence>
<dbReference type="Pfam" id="PF06664">
    <property type="entry name" value="WLS-like_TM"/>
    <property type="match status" value="1"/>
</dbReference>
<comment type="subcellular location">
    <subcellularLocation>
        <location evidence="1">Membrane</location>
        <topology evidence="1">Multi-pass membrane protein</topology>
    </subcellularLocation>
</comment>
<dbReference type="EMBL" id="JAHLQT010010116">
    <property type="protein sequence ID" value="KAG7173248.1"/>
    <property type="molecule type" value="Genomic_DNA"/>
</dbReference>
<evidence type="ECO:0000256" key="2">
    <source>
        <dbReference type="ARBA" id="ARBA00022692"/>
    </source>
</evidence>
<dbReference type="PANTHER" id="PTHR31918">
    <property type="entry name" value="TRANSMEMBRANE PROTEIN 181"/>
    <property type="match status" value="1"/>
</dbReference>
<keyword evidence="10" id="KW-1185">Reference proteome</keyword>
<evidence type="ECO:0000259" key="8">
    <source>
        <dbReference type="Pfam" id="PF21885"/>
    </source>
</evidence>
<dbReference type="Proteomes" id="UP000747542">
    <property type="component" value="Unassembled WGS sequence"/>
</dbReference>
<feature type="transmembrane region" description="Helical" evidence="6">
    <location>
        <begin position="343"/>
        <end position="362"/>
    </location>
</feature>
<feature type="transmembrane region" description="Helical" evidence="6">
    <location>
        <begin position="274"/>
        <end position="292"/>
    </location>
</feature>
<evidence type="ECO:0000313" key="9">
    <source>
        <dbReference type="EMBL" id="KAG7173248.1"/>
    </source>
</evidence>
<keyword evidence="3 6" id="KW-1133">Transmembrane helix</keyword>
<feature type="transmembrane region" description="Helical" evidence="6">
    <location>
        <begin position="100"/>
        <end position="121"/>
    </location>
</feature>
<proteinExistence type="predicted"/>
<dbReference type="InterPro" id="IPR047843">
    <property type="entry name" value="WLS-like_TM"/>
</dbReference>
<protein>
    <submittedName>
        <fullName evidence="9">Transmembrane protein 181-like</fullName>
    </submittedName>
</protein>
<feature type="transmembrane region" description="Helical" evidence="6">
    <location>
        <begin position="374"/>
        <end position="393"/>
    </location>
</feature>
<dbReference type="AlphaFoldDB" id="A0A8J5N4F2"/>
<keyword evidence="2 6" id="KW-0812">Transmembrane</keyword>
<dbReference type="PANTHER" id="PTHR31918:SF1">
    <property type="entry name" value="TRANSMEMBRANE PROTEIN 181"/>
    <property type="match status" value="1"/>
</dbReference>
<feature type="domain" description="Wntless-like transmembrane" evidence="7">
    <location>
        <begin position="266"/>
        <end position="519"/>
    </location>
</feature>
<feature type="transmembrane region" description="Helical" evidence="6">
    <location>
        <begin position="454"/>
        <end position="475"/>
    </location>
</feature>
<accession>A0A8J5N4F2</accession>
<organism evidence="9 10">
    <name type="scientific">Homarus americanus</name>
    <name type="common">American lobster</name>
    <dbReference type="NCBI Taxonomy" id="6706"/>
    <lineage>
        <taxon>Eukaryota</taxon>
        <taxon>Metazoa</taxon>
        <taxon>Ecdysozoa</taxon>
        <taxon>Arthropoda</taxon>
        <taxon>Crustacea</taxon>
        <taxon>Multicrustacea</taxon>
        <taxon>Malacostraca</taxon>
        <taxon>Eumalacostraca</taxon>
        <taxon>Eucarida</taxon>
        <taxon>Decapoda</taxon>
        <taxon>Pleocyemata</taxon>
        <taxon>Astacidea</taxon>
        <taxon>Nephropoidea</taxon>
        <taxon>Nephropidae</taxon>
        <taxon>Homarus</taxon>
    </lineage>
</organism>
<feature type="domain" description="TMEM181 GOLD" evidence="8">
    <location>
        <begin position="147"/>
        <end position="265"/>
    </location>
</feature>
<feature type="transmembrane region" description="Helical" evidence="6">
    <location>
        <begin position="418"/>
        <end position="442"/>
    </location>
</feature>
<dbReference type="InterPro" id="IPR054077">
    <property type="entry name" value="TMEM181_GOLD"/>
</dbReference>
<evidence type="ECO:0000256" key="4">
    <source>
        <dbReference type="ARBA" id="ARBA00023136"/>
    </source>
</evidence>
<feature type="transmembrane region" description="Helical" evidence="6">
    <location>
        <begin position="312"/>
        <end position="331"/>
    </location>
</feature>
<dbReference type="InterPro" id="IPR040416">
    <property type="entry name" value="TMEM181"/>
</dbReference>
<reference evidence="9" key="1">
    <citation type="journal article" date="2021" name="Sci. Adv.">
        <title>The American lobster genome reveals insights on longevity, neural, and immune adaptations.</title>
        <authorList>
            <person name="Polinski J.M."/>
            <person name="Zimin A.V."/>
            <person name="Clark K.F."/>
            <person name="Kohn A.B."/>
            <person name="Sadowski N."/>
            <person name="Timp W."/>
            <person name="Ptitsyn A."/>
            <person name="Khanna P."/>
            <person name="Romanova D.Y."/>
            <person name="Williams P."/>
            <person name="Greenwood S.J."/>
            <person name="Moroz L.L."/>
            <person name="Walt D.R."/>
            <person name="Bodnar A.G."/>
        </authorList>
    </citation>
    <scope>NUCLEOTIDE SEQUENCE</scope>
    <source>
        <strain evidence="9">GMGI-L3</strain>
    </source>
</reference>
<feature type="transmembrane region" description="Helical" evidence="6">
    <location>
        <begin position="495"/>
        <end position="515"/>
    </location>
</feature>
<evidence type="ECO:0000256" key="5">
    <source>
        <dbReference type="SAM" id="MobiDB-lite"/>
    </source>
</evidence>
<name>A0A8J5N4F2_HOMAM</name>
<evidence type="ECO:0000313" key="10">
    <source>
        <dbReference type="Proteomes" id="UP000747542"/>
    </source>
</evidence>
<gene>
    <name evidence="9" type="primary">Tmem181-L</name>
    <name evidence="9" type="ORF">Hamer_G014572</name>
</gene>
<dbReference type="GO" id="GO:0015643">
    <property type="term" value="F:toxic substance binding"/>
    <property type="evidence" value="ECO:0007669"/>
    <property type="project" value="InterPro"/>
</dbReference>
<comment type="caution">
    <text evidence="9">The sequence shown here is derived from an EMBL/GenBank/DDBJ whole genome shotgun (WGS) entry which is preliminary data.</text>
</comment>
<dbReference type="GO" id="GO:0016020">
    <property type="term" value="C:membrane"/>
    <property type="evidence" value="ECO:0007669"/>
    <property type="project" value="UniProtKB-SubCell"/>
</dbReference>
<evidence type="ECO:0000256" key="1">
    <source>
        <dbReference type="ARBA" id="ARBA00004141"/>
    </source>
</evidence>
<evidence type="ECO:0000256" key="3">
    <source>
        <dbReference type="ARBA" id="ARBA00022989"/>
    </source>
</evidence>